<sequence length="548" mass="60395">MLACASAAVQGLQVGQAAPRPVARGAATMKDPFAFTLGVVGDLHMDPRDLDDSFEGRSHIKKILDEAGTPGSTYVCSLGDLGESKDCTQTQQLFAGTTPCFELVRDFLDGFGHPYDIVGGNHDLEGIDEFATDEENLEAYLSIMGKETPQYCHQVADKTLIVGIGSTVFRGAKYTSHEVFVDKDQCAWFEKTITDHPAEDGWRIFVFSHAPIIGSGLRVLQECHVVNGCCWLNHNDAQSSKNFIEIVRNNPSIKAWFSGHFHLSHDYEDSITFPGGSNRGSCVFAQVGCMTTRSTRDGKRHSRIVKGTKDGFEICTINHKKGGELRLDATVTYDDASHESIVMAHPHEDYDHDLWFQAYTPAQEDGCYISSPAGVLNADGTWDEKTVCWWHMSDGAVLGVHDGMIIEYDASTLAPLGMVVSKDELAGRKVAVIDAALNPPCDGAECDVPKEQALVLYDDGDEGVTVVQPNEDGSYWRKIVRNKMHRMREQRRVKAAAKWFKDKYGDDKDPEVLSSWGPYTSTVGQVYRKNDLALPAISTRALDSSIPK</sequence>
<feature type="domain" description="Calcineurin-like phosphoesterase" evidence="1">
    <location>
        <begin position="36"/>
        <end position="262"/>
    </location>
</feature>
<dbReference type="GO" id="GO:0016787">
    <property type="term" value="F:hydrolase activity"/>
    <property type="evidence" value="ECO:0007669"/>
    <property type="project" value="InterPro"/>
</dbReference>
<reference evidence="2" key="1">
    <citation type="submission" date="2021-01" db="EMBL/GenBank/DDBJ databases">
        <authorList>
            <person name="Corre E."/>
            <person name="Pelletier E."/>
            <person name="Niang G."/>
            <person name="Scheremetjew M."/>
            <person name="Finn R."/>
            <person name="Kale V."/>
            <person name="Holt S."/>
            <person name="Cochrane G."/>
            <person name="Meng A."/>
            <person name="Brown T."/>
            <person name="Cohen L."/>
        </authorList>
    </citation>
    <scope>NUCLEOTIDE SEQUENCE</scope>
    <source>
        <strain evidence="2">379</strain>
    </source>
</reference>
<dbReference type="PANTHER" id="PTHR43143">
    <property type="entry name" value="METALLOPHOSPHOESTERASE, CALCINEURIN SUPERFAMILY"/>
    <property type="match status" value="1"/>
</dbReference>
<dbReference type="InterPro" id="IPR029052">
    <property type="entry name" value="Metallo-depent_PP-like"/>
</dbReference>
<gene>
    <name evidence="2" type="ORF">EHUX00137_LOCUS33488</name>
</gene>
<name>A0A7S3T7E8_EMIHU</name>
<dbReference type="SUPFAM" id="SSF56300">
    <property type="entry name" value="Metallo-dependent phosphatases"/>
    <property type="match status" value="1"/>
</dbReference>
<proteinExistence type="predicted"/>
<dbReference type="InterPro" id="IPR051918">
    <property type="entry name" value="STPP_CPPED1"/>
</dbReference>
<dbReference type="Pfam" id="PF00149">
    <property type="entry name" value="Metallophos"/>
    <property type="match status" value="1"/>
</dbReference>
<dbReference type="PANTHER" id="PTHR43143:SF4">
    <property type="entry name" value="CALCINEURIN-LIKE PHOSPHOESTERASE DOMAIN-CONTAINING PROTEIN"/>
    <property type="match status" value="1"/>
</dbReference>
<accession>A0A7S3T7E8</accession>
<dbReference type="AlphaFoldDB" id="A0A7S3T7E8"/>
<organism evidence="2">
    <name type="scientific">Emiliania huxleyi</name>
    <name type="common">Coccolithophore</name>
    <name type="synonym">Pontosphaera huxleyi</name>
    <dbReference type="NCBI Taxonomy" id="2903"/>
    <lineage>
        <taxon>Eukaryota</taxon>
        <taxon>Haptista</taxon>
        <taxon>Haptophyta</taxon>
        <taxon>Prymnesiophyceae</taxon>
        <taxon>Isochrysidales</taxon>
        <taxon>Noelaerhabdaceae</taxon>
        <taxon>Emiliania</taxon>
    </lineage>
</organism>
<protein>
    <recommendedName>
        <fullName evidence="1">Calcineurin-like phosphoesterase domain-containing protein</fullName>
    </recommendedName>
</protein>
<dbReference type="Gene3D" id="3.60.21.10">
    <property type="match status" value="1"/>
</dbReference>
<evidence type="ECO:0000259" key="1">
    <source>
        <dbReference type="Pfam" id="PF00149"/>
    </source>
</evidence>
<evidence type="ECO:0000313" key="2">
    <source>
        <dbReference type="EMBL" id="CAE0576059.1"/>
    </source>
</evidence>
<dbReference type="InterPro" id="IPR004843">
    <property type="entry name" value="Calcineurin-like_PHP"/>
</dbReference>
<dbReference type="EMBL" id="HBIR01042920">
    <property type="protein sequence ID" value="CAE0576059.1"/>
    <property type="molecule type" value="Transcribed_RNA"/>
</dbReference>